<dbReference type="STRING" id="42253.NITMOv2_1099"/>
<evidence type="ECO:0000259" key="2">
    <source>
        <dbReference type="SMART" id="SM00834"/>
    </source>
</evidence>
<reference evidence="3 4" key="1">
    <citation type="journal article" date="2015" name="Proc. Natl. Acad. Sci. U.S.A.">
        <title>Expanded metabolic versatility of ubiquitous nitrite-oxidizing bacteria from the genus Nitrospira.</title>
        <authorList>
            <person name="Koch H."/>
            <person name="Lucker S."/>
            <person name="Albertsen M."/>
            <person name="Kitzinger K."/>
            <person name="Herbold C."/>
            <person name="Spieck E."/>
            <person name="Nielsen P.H."/>
            <person name="Wagner M."/>
            <person name="Daims H."/>
        </authorList>
    </citation>
    <scope>NUCLEOTIDE SEQUENCE [LARGE SCALE GENOMIC DNA]</scope>
    <source>
        <strain evidence="3 4">NSP M-1</strain>
    </source>
</reference>
<evidence type="ECO:0000256" key="1">
    <source>
        <dbReference type="SAM" id="MobiDB-lite"/>
    </source>
</evidence>
<dbReference type="NCBIfam" id="TIGR02605">
    <property type="entry name" value="CxxC_CxxC_SSSS"/>
    <property type="match status" value="1"/>
</dbReference>
<proteinExistence type="predicted"/>
<dbReference type="KEGG" id="nmv:NITMOv2_1099"/>
<dbReference type="SMART" id="SM00834">
    <property type="entry name" value="CxxC_CXXC_SSSS"/>
    <property type="match status" value="1"/>
</dbReference>
<organism evidence="3 4">
    <name type="scientific">Nitrospira moscoviensis</name>
    <dbReference type="NCBI Taxonomy" id="42253"/>
    <lineage>
        <taxon>Bacteria</taxon>
        <taxon>Pseudomonadati</taxon>
        <taxon>Nitrospirota</taxon>
        <taxon>Nitrospiria</taxon>
        <taxon>Nitrospirales</taxon>
        <taxon>Nitrospiraceae</taxon>
        <taxon>Nitrospira</taxon>
    </lineage>
</organism>
<keyword evidence="4" id="KW-1185">Reference proteome</keyword>
<gene>
    <name evidence="3" type="ORF">NITMOv2_1099</name>
</gene>
<dbReference type="Proteomes" id="UP000069205">
    <property type="component" value="Chromosome"/>
</dbReference>
<feature type="region of interest" description="Disordered" evidence="1">
    <location>
        <begin position="74"/>
        <end position="101"/>
    </location>
</feature>
<dbReference type="InterPro" id="IPR013429">
    <property type="entry name" value="Regulatory_FmdB_Zinc_ribbon"/>
</dbReference>
<accession>A0A0K2G9B5</accession>
<evidence type="ECO:0000313" key="3">
    <source>
        <dbReference type="EMBL" id="ALA57530.1"/>
    </source>
</evidence>
<dbReference type="Pfam" id="PF09723">
    <property type="entry name" value="Zn_ribbon_8"/>
    <property type="match status" value="1"/>
</dbReference>
<evidence type="ECO:0000313" key="4">
    <source>
        <dbReference type="Proteomes" id="UP000069205"/>
    </source>
</evidence>
<feature type="domain" description="Putative regulatory protein FmdB zinc ribbon" evidence="2">
    <location>
        <begin position="1"/>
        <end position="43"/>
    </location>
</feature>
<dbReference type="AlphaFoldDB" id="A0A0K2G9B5"/>
<name>A0A0K2G9B5_NITMO</name>
<dbReference type="OrthoDB" id="9792898at2"/>
<sequence>MPLYEYRCEQCQKQFEATQSVHARVEDTECPFCHAQQATRLLSSFSSKVVGDHKPTFTEMKANAMNNERMQKFAKLPPLNAKRNVPPPNTTSASDPAGSGS</sequence>
<protein>
    <recommendedName>
        <fullName evidence="2">Putative regulatory protein FmdB zinc ribbon domain-containing protein</fullName>
    </recommendedName>
</protein>
<dbReference type="EMBL" id="CP011801">
    <property type="protein sequence ID" value="ALA57530.1"/>
    <property type="molecule type" value="Genomic_DNA"/>
</dbReference>
<dbReference type="PATRIC" id="fig|42253.5.peg.1083"/>
<dbReference type="RefSeq" id="WP_053378858.1">
    <property type="nucleotide sequence ID" value="NZ_CP011801.1"/>
</dbReference>